<dbReference type="Pfam" id="PF00069">
    <property type="entry name" value="Pkinase"/>
    <property type="match status" value="1"/>
</dbReference>
<dbReference type="GO" id="GO:0005524">
    <property type="term" value="F:ATP binding"/>
    <property type="evidence" value="ECO:0007669"/>
    <property type="project" value="UniProtKB-UniRule"/>
</dbReference>
<dbReference type="Gene3D" id="1.10.510.10">
    <property type="entry name" value="Transferase(Phosphotransferase) domain 1"/>
    <property type="match status" value="1"/>
</dbReference>
<evidence type="ECO:0000256" key="17">
    <source>
        <dbReference type="SAM" id="SignalP"/>
    </source>
</evidence>
<dbReference type="PROSITE" id="PS00107">
    <property type="entry name" value="PROTEIN_KINASE_ATP"/>
    <property type="match status" value="1"/>
</dbReference>
<keyword evidence="13 16" id="KW-0472">Membrane</keyword>
<dbReference type="PROSITE" id="PS50011">
    <property type="entry name" value="PROTEIN_KINASE_DOM"/>
    <property type="match status" value="1"/>
</dbReference>
<sequence length="627" mass="71282">MDSIFSWLIVNILCLPRYGYDVYDRVWRPNNYYDYVNTSLRIYSQSHNEYQPPSIVMSTAATPRNDSSPLVITWEAENATSEYYIYMHFAEVEKLNANQSRSFNITINGNHFFGPVLPPYLSTYTVYSQSALMMAKKYEVSIFKTESSTLPPILNAVEIYSVKNLLQSETDQQDVDTITKIKSTYGLKRNWQGDPCVPQAYSWEGLTCSYDRYNPPRIISLNLSSSGLTGEISADISNLVMLKYLDLSDNCLIGSVPYFLSQMEDLMVLLGENSKKKNIAVPIVASFCGLFILSLTIAVIMWVLRRTTQQEKTKDMESHLQNQPVESIQLQRQLTYSDVLRITNNFEKILGKGGFGTVYYGCIDNTHVAVKVKLLMRVHHRNLTTLVGYCYDGTNMGLIYEYMANGDLKPHLSGENKNILSWETRLQIAMDAAQGLEYLHHGCKPPIIHRDVKTANILLNEKLRAKLADFGLSKIFPTDTGTHMSSIVAGTYGYLDPEYFTTHRLTEKTDVYSFGVVLLEIITNQPVIQNSDEMTHIRDWVSFMLAERDIKNIVDPRLRGNYNINSVRKAIDIAMYCVSLTPSKRPTMDQVVAELKECLATELAQMKEGCQGETKDSNDQITILQPR</sequence>
<accession>A0A2N9F1K1</accession>
<dbReference type="FunFam" id="1.10.510.10:FF:000146">
    <property type="entry name" value="LRR receptor-like serine/threonine-protein kinase IOS1"/>
    <property type="match status" value="1"/>
</dbReference>
<evidence type="ECO:0000256" key="14">
    <source>
        <dbReference type="ARBA" id="ARBA00023170"/>
    </source>
</evidence>
<evidence type="ECO:0000256" key="1">
    <source>
        <dbReference type="ARBA" id="ARBA00004167"/>
    </source>
</evidence>
<dbReference type="PROSITE" id="PS00108">
    <property type="entry name" value="PROTEIN_KINASE_ST"/>
    <property type="match status" value="1"/>
</dbReference>
<proteinExistence type="predicted"/>
<evidence type="ECO:0000256" key="13">
    <source>
        <dbReference type="ARBA" id="ARBA00023136"/>
    </source>
</evidence>
<dbReference type="AlphaFoldDB" id="A0A2N9F1K1"/>
<feature type="binding site" evidence="15">
    <location>
        <position position="371"/>
    </location>
    <ligand>
        <name>ATP</name>
        <dbReference type="ChEBI" id="CHEBI:30616"/>
    </ligand>
</feature>
<dbReference type="Gene3D" id="2.60.120.430">
    <property type="entry name" value="Galactose-binding lectin"/>
    <property type="match status" value="1"/>
</dbReference>
<dbReference type="InterPro" id="IPR032675">
    <property type="entry name" value="LRR_dom_sf"/>
</dbReference>
<evidence type="ECO:0000256" key="12">
    <source>
        <dbReference type="ARBA" id="ARBA00022989"/>
    </source>
</evidence>
<keyword evidence="5" id="KW-0808">Transferase</keyword>
<dbReference type="Gene3D" id="3.80.10.10">
    <property type="entry name" value="Ribonuclease Inhibitor"/>
    <property type="match status" value="1"/>
</dbReference>
<keyword evidence="10" id="KW-0418">Kinase</keyword>
<dbReference type="Gene3D" id="3.30.200.20">
    <property type="entry name" value="Phosphorylase Kinase, domain 1"/>
    <property type="match status" value="2"/>
</dbReference>
<keyword evidence="2" id="KW-0723">Serine/threonine-protein kinase</keyword>
<feature type="chain" id="PRO_5014983749" description="Protein kinase domain-containing protein" evidence="17">
    <location>
        <begin position="20"/>
        <end position="627"/>
    </location>
</feature>
<evidence type="ECO:0000256" key="7">
    <source>
        <dbReference type="ARBA" id="ARBA00022729"/>
    </source>
</evidence>
<evidence type="ECO:0000259" key="18">
    <source>
        <dbReference type="PROSITE" id="PS50011"/>
    </source>
</evidence>
<evidence type="ECO:0000256" key="3">
    <source>
        <dbReference type="ARBA" id="ARBA00022553"/>
    </source>
</evidence>
<dbReference type="SUPFAM" id="SSF52058">
    <property type="entry name" value="L domain-like"/>
    <property type="match status" value="1"/>
</dbReference>
<evidence type="ECO:0000256" key="8">
    <source>
        <dbReference type="ARBA" id="ARBA00022737"/>
    </source>
</evidence>
<dbReference type="InterPro" id="IPR011009">
    <property type="entry name" value="Kinase-like_dom_sf"/>
</dbReference>
<dbReference type="InterPro" id="IPR008271">
    <property type="entry name" value="Ser/Thr_kinase_AS"/>
</dbReference>
<evidence type="ECO:0000256" key="2">
    <source>
        <dbReference type="ARBA" id="ARBA00022527"/>
    </source>
</evidence>
<evidence type="ECO:0000256" key="6">
    <source>
        <dbReference type="ARBA" id="ARBA00022692"/>
    </source>
</evidence>
<evidence type="ECO:0000256" key="11">
    <source>
        <dbReference type="ARBA" id="ARBA00022840"/>
    </source>
</evidence>
<dbReference type="PANTHER" id="PTHR45631">
    <property type="entry name" value="OS07G0107800 PROTEIN-RELATED"/>
    <property type="match status" value="1"/>
</dbReference>
<name>A0A2N9F1K1_FAGSY</name>
<keyword evidence="12 16" id="KW-1133">Transmembrane helix</keyword>
<evidence type="ECO:0000256" key="15">
    <source>
        <dbReference type="PROSITE-ProRule" id="PRU10141"/>
    </source>
</evidence>
<keyword evidence="14" id="KW-0675">Receptor</keyword>
<dbReference type="InterPro" id="IPR000719">
    <property type="entry name" value="Prot_kinase_dom"/>
</dbReference>
<feature type="domain" description="Protein kinase" evidence="18">
    <location>
        <begin position="344"/>
        <end position="599"/>
    </location>
</feature>
<dbReference type="PANTHER" id="PTHR45631:SF202">
    <property type="entry name" value="SENESCENCE-INDUCED RECEPTOR-LIKE SERINE_THREONINE-PROTEIN KINASE"/>
    <property type="match status" value="1"/>
</dbReference>
<dbReference type="Pfam" id="PF12819">
    <property type="entry name" value="Malectin_like"/>
    <property type="match status" value="1"/>
</dbReference>
<dbReference type="SUPFAM" id="SSF56112">
    <property type="entry name" value="Protein kinase-like (PK-like)"/>
    <property type="match status" value="1"/>
</dbReference>
<protein>
    <recommendedName>
        <fullName evidence="18">Protein kinase domain-containing protein</fullName>
    </recommendedName>
</protein>
<dbReference type="GO" id="GO:0016020">
    <property type="term" value="C:membrane"/>
    <property type="evidence" value="ECO:0007669"/>
    <property type="project" value="UniProtKB-SubCell"/>
</dbReference>
<reference evidence="19" key="1">
    <citation type="submission" date="2018-02" db="EMBL/GenBank/DDBJ databases">
        <authorList>
            <person name="Cohen D.B."/>
            <person name="Kent A.D."/>
        </authorList>
    </citation>
    <scope>NUCLEOTIDE SEQUENCE</scope>
</reference>
<dbReference type="GO" id="GO:0004674">
    <property type="term" value="F:protein serine/threonine kinase activity"/>
    <property type="evidence" value="ECO:0007669"/>
    <property type="project" value="UniProtKB-KW"/>
</dbReference>
<comment type="subcellular location">
    <subcellularLocation>
        <location evidence="1">Membrane</location>
        <topology evidence="1">Single-pass membrane protein</topology>
    </subcellularLocation>
</comment>
<organism evidence="19">
    <name type="scientific">Fagus sylvatica</name>
    <name type="common">Beechnut</name>
    <dbReference type="NCBI Taxonomy" id="28930"/>
    <lineage>
        <taxon>Eukaryota</taxon>
        <taxon>Viridiplantae</taxon>
        <taxon>Streptophyta</taxon>
        <taxon>Embryophyta</taxon>
        <taxon>Tracheophyta</taxon>
        <taxon>Spermatophyta</taxon>
        <taxon>Magnoliopsida</taxon>
        <taxon>eudicotyledons</taxon>
        <taxon>Gunneridae</taxon>
        <taxon>Pentapetalae</taxon>
        <taxon>rosids</taxon>
        <taxon>fabids</taxon>
        <taxon>Fagales</taxon>
        <taxon>Fagaceae</taxon>
        <taxon>Fagus</taxon>
    </lineage>
</organism>
<keyword evidence="6 16" id="KW-0812">Transmembrane</keyword>
<dbReference type="FunFam" id="3.80.10.10:FF:000129">
    <property type="entry name" value="Leucine-rich repeat receptor-like kinase"/>
    <property type="match status" value="1"/>
</dbReference>
<evidence type="ECO:0000313" key="19">
    <source>
        <dbReference type="EMBL" id="SPC80982.1"/>
    </source>
</evidence>
<dbReference type="CDD" id="cd14066">
    <property type="entry name" value="STKc_IRAK"/>
    <property type="match status" value="1"/>
</dbReference>
<dbReference type="InterPro" id="IPR024788">
    <property type="entry name" value="Malectin-like_Carb-bd_dom"/>
</dbReference>
<dbReference type="EMBL" id="OIVN01000485">
    <property type="protein sequence ID" value="SPC80982.1"/>
    <property type="molecule type" value="Genomic_DNA"/>
</dbReference>
<keyword evidence="8" id="KW-0677">Repeat</keyword>
<keyword evidence="7 17" id="KW-0732">Signal</keyword>
<dbReference type="SMART" id="SM00220">
    <property type="entry name" value="S_TKc"/>
    <property type="match status" value="1"/>
</dbReference>
<evidence type="ECO:0000256" key="5">
    <source>
        <dbReference type="ARBA" id="ARBA00022679"/>
    </source>
</evidence>
<evidence type="ECO:0000256" key="10">
    <source>
        <dbReference type="ARBA" id="ARBA00022777"/>
    </source>
</evidence>
<evidence type="ECO:0000256" key="16">
    <source>
        <dbReference type="SAM" id="Phobius"/>
    </source>
</evidence>
<feature type="transmembrane region" description="Helical" evidence="16">
    <location>
        <begin position="279"/>
        <end position="304"/>
    </location>
</feature>
<keyword evidence="3" id="KW-0597">Phosphoprotein</keyword>
<keyword evidence="4" id="KW-0433">Leucine-rich repeat</keyword>
<keyword evidence="9 15" id="KW-0547">Nucleotide-binding</keyword>
<evidence type="ECO:0000256" key="4">
    <source>
        <dbReference type="ARBA" id="ARBA00022614"/>
    </source>
</evidence>
<gene>
    <name evidence="19" type="ORF">FSB_LOCUS8864</name>
</gene>
<evidence type="ECO:0000256" key="9">
    <source>
        <dbReference type="ARBA" id="ARBA00022741"/>
    </source>
</evidence>
<feature type="signal peptide" evidence="17">
    <location>
        <begin position="1"/>
        <end position="19"/>
    </location>
</feature>
<dbReference type="InterPro" id="IPR017441">
    <property type="entry name" value="Protein_kinase_ATP_BS"/>
</dbReference>
<keyword evidence="11 15" id="KW-0067">ATP-binding</keyword>